<evidence type="ECO:0000256" key="15">
    <source>
        <dbReference type="SAM" id="MobiDB-lite"/>
    </source>
</evidence>
<evidence type="ECO:0000256" key="4">
    <source>
        <dbReference type="ARBA" id="ARBA00022722"/>
    </source>
</evidence>
<dbReference type="Pfam" id="PF00867">
    <property type="entry name" value="XPG_I"/>
    <property type="match status" value="1"/>
</dbReference>
<feature type="compositionally biased region" description="Polar residues" evidence="15">
    <location>
        <begin position="565"/>
        <end position="575"/>
    </location>
</feature>
<dbReference type="InterPro" id="IPR036279">
    <property type="entry name" value="5-3_exonuclease_C_sf"/>
</dbReference>
<feature type="compositionally biased region" description="Acidic residues" evidence="15">
    <location>
        <begin position="953"/>
        <end position="964"/>
    </location>
</feature>
<evidence type="ECO:0000256" key="6">
    <source>
        <dbReference type="ARBA" id="ARBA00022763"/>
    </source>
</evidence>
<keyword evidence="9" id="KW-0460">Magnesium</keyword>
<dbReference type="InterPro" id="IPR006086">
    <property type="entry name" value="XPG-I_dom"/>
</dbReference>
<dbReference type="EMBL" id="JAULSW010000004">
    <property type="protein sequence ID" value="KAK3385078.1"/>
    <property type="molecule type" value="Genomic_DNA"/>
</dbReference>
<dbReference type="InterPro" id="IPR037315">
    <property type="entry name" value="EXO1_H3TH"/>
</dbReference>
<feature type="compositionally biased region" description="Low complexity" evidence="15">
    <location>
        <begin position="872"/>
        <end position="887"/>
    </location>
</feature>
<gene>
    <name evidence="18" type="ORF">B0H63DRAFT_494263</name>
</gene>
<evidence type="ECO:0000256" key="3">
    <source>
        <dbReference type="ARBA" id="ARBA00010563"/>
    </source>
</evidence>
<feature type="compositionally biased region" description="Low complexity" evidence="15">
    <location>
        <begin position="596"/>
        <end position="624"/>
    </location>
</feature>
<dbReference type="Pfam" id="PF00752">
    <property type="entry name" value="XPG_N"/>
    <property type="match status" value="1"/>
</dbReference>
<keyword evidence="4" id="KW-0540">Nuclease</keyword>
<dbReference type="CDD" id="cd09857">
    <property type="entry name" value="PIN_EXO1"/>
    <property type="match status" value="1"/>
</dbReference>
<feature type="compositionally biased region" description="Basic residues" evidence="15">
    <location>
        <begin position="1066"/>
        <end position="1076"/>
    </location>
</feature>
<keyword evidence="11" id="KW-0238">DNA-binding</keyword>
<evidence type="ECO:0000256" key="11">
    <source>
        <dbReference type="ARBA" id="ARBA00023125"/>
    </source>
</evidence>
<feature type="compositionally biased region" description="Low complexity" evidence="15">
    <location>
        <begin position="926"/>
        <end position="937"/>
    </location>
</feature>
<evidence type="ECO:0000256" key="14">
    <source>
        <dbReference type="PROSITE-ProRule" id="PRU00339"/>
    </source>
</evidence>
<keyword evidence="10" id="KW-0267">Excision nuclease</keyword>
<comment type="subcellular location">
    <subcellularLocation>
        <location evidence="2">Nucleus</location>
    </subcellularLocation>
</comment>
<feature type="compositionally biased region" description="Basic and acidic residues" evidence="15">
    <location>
        <begin position="1077"/>
        <end position="1095"/>
    </location>
</feature>
<feature type="compositionally biased region" description="Gly residues" evidence="15">
    <location>
        <begin position="1272"/>
        <end position="1283"/>
    </location>
</feature>
<feature type="compositionally biased region" description="Basic residues" evidence="15">
    <location>
        <begin position="1255"/>
        <end position="1269"/>
    </location>
</feature>
<name>A0AAE0NP53_9PEZI</name>
<dbReference type="Pfam" id="PF04935">
    <property type="entry name" value="SURF6"/>
    <property type="match status" value="1"/>
</dbReference>
<dbReference type="FunFam" id="3.40.50.1010:FF:000002">
    <property type="entry name" value="Exonuclease 1, putative"/>
    <property type="match status" value="1"/>
</dbReference>
<feature type="compositionally biased region" description="Basic and acidic residues" evidence="15">
    <location>
        <begin position="895"/>
        <end position="925"/>
    </location>
</feature>
<comment type="cofactor">
    <cofactor evidence="1">
        <name>Mg(2+)</name>
        <dbReference type="ChEBI" id="CHEBI:18420"/>
    </cofactor>
</comment>
<evidence type="ECO:0000256" key="7">
    <source>
        <dbReference type="ARBA" id="ARBA00022801"/>
    </source>
</evidence>
<evidence type="ECO:0000259" key="17">
    <source>
        <dbReference type="SMART" id="SM00485"/>
    </source>
</evidence>
<dbReference type="GO" id="GO:0017108">
    <property type="term" value="F:5'-flap endonuclease activity"/>
    <property type="evidence" value="ECO:0007669"/>
    <property type="project" value="TreeGrafter"/>
</dbReference>
<dbReference type="InterPro" id="IPR019734">
    <property type="entry name" value="TPR_rpt"/>
</dbReference>
<evidence type="ECO:0000256" key="10">
    <source>
        <dbReference type="ARBA" id="ARBA00022881"/>
    </source>
</evidence>
<feature type="compositionally biased region" description="Polar residues" evidence="15">
    <location>
        <begin position="1097"/>
        <end position="1107"/>
    </location>
</feature>
<feature type="compositionally biased region" description="Acidic residues" evidence="15">
    <location>
        <begin position="803"/>
        <end position="819"/>
    </location>
</feature>
<dbReference type="SMART" id="SM00484">
    <property type="entry name" value="XPGI"/>
    <property type="match status" value="1"/>
</dbReference>
<feature type="repeat" description="TPR" evidence="14">
    <location>
        <begin position="96"/>
        <end position="129"/>
    </location>
</feature>
<dbReference type="InterPro" id="IPR006085">
    <property type="entry name" value="XPG_DNA_repair_N"/>
</dbReference>
<evidence type="ECO:0000313" key="18">
    <source>
        <dbReference type="EMBL" id="KAK3385078.1"/>
    </source>
</evidence>
<evidence type="ECO:0000313" key="19">
    <source>
        <dbReference type="Proteomes" id="UP001285441"/>
    </source>
</evidence>
<dbReference type="PROSITE" id="PS50005">
    <property type="entry name" value="TPR"/>
    <property type="match status" value="1"/>
</dbReference>
<keyword evidence="7" id="KW-0378">Hydrolase</keyword>
<feature type="region of interest" description="Disordered" evidence="15">
    <location>
        <begin position="538"/>
        <end position="675"/>
    </location>
</feature>
<evidence type="ECO:0008006" key="20">
    <source>
        <dbReference type="Google" id="ProtNLM"/>
    </source>
</evidence>
<dbReference type="PANTHER" id="PTHR11081:SF65">
    <property type="entry name" value="DNA DAMAGE-INDUCIBLE PROTEIN DIN7-RELATED"/>
    <property type="match status" value="1"/>
</dbReference>
<dbReference type="InterPro" id="IPR029190">
    <property type="entry name" value="Rrp14/SURF6_C"/>
</dbReference>
<dbReference type="PRINTS" id="PR00853">
    <property type="entry name" value="XPGRADSUPER"/>
</dbReference>
<organism evidence="18 19">
    <name type="scientific">Podospora didyma</name>
    <dbReference type="NCBI Taxonomy" id="330526"/>
    <lineage>
        <taxon>Eukaryota</taxon>
        <taxon>Fungi</taxon>
        <taxon>Dikarya</taxon>
        <taxon>Ascomycota</taxon>
        <taxon>Pezizomycotina</taxon>
        <taxon>Sordariomycetes</taxon>
        <taxon>Sordariomycetidae</taxon>
        <taxon>Sordariales</taxon>
        <taxon>Podosporaceae</taxon>
        <taxon>Podospora</taxon>
    </lineage>
</organism>
<evidence type="ECO:0000256" key="1">
    <source>
        <dbReference type="ARBA" id="ARBA00001946"/>
    </source>
</evidence>
<keyword evidence="12" id="KW-0234">DNA repair</keyword>
<keyword evidence="8" id="KW-0269">Exonuclease</keyword>
<reference evidence="18" key="2">
    <citation type="submission" date="2023-06" db="EMBL/GenBank/DDBJ databases">
        <authorList>
            <consortium name="Lawrence Berkeley National Laboratory"/>
            <person name="Haridas S."/>
            <person name="Hensen N."/>
            <person name="Bonometti L."/>
            <person name="Westerberg I."/>
            <person name="Brannstrom I.O."/>
            <person name="Guillou S."/>
            <person name="Cros-Aarteil S."/>
            <person name="Calhoun S."/>
            <person name="Kuo A."/>
            <person name="Mondo S."/>
            <person name="Pangilinan J."/>
            <person name="Riley R."/>
            <person name="LaButti K."/>
            <person name="Andreopoulos B."/>
            <person name="Lipzen A."/>
            <person name="Chen C."/>
            <person name="Yanf M."/>
            <person name="Daum C."/>
            <person name="Ng V."/>
            <person name="Clum A."/>
            <person name="Steindorff A."/>
            <person name="Ohm R."/>
            <person name="Martin F."/>
            <person name="Silar P."/>
            <person name="Natvig D."/>
            <person name="Lalanne C."/>
            <person name="Gautier V."/>
            <person name="Ament-velasquez S.L."/>
            <person name="Kruys A."/>
            <person name="Hutchinson M.I."/>
            <person name="Powell A.J."/>
            <person name="Barry K."/>
            <person name="Miller A.N."/>
            <person name="Grigoriev I.V."/>
            <person name="Debuchy R."/>
            <person name="Gladieux P."/>
            <person name="Thoren M.H."/>
            <person name="Johannesson H."/>
        </authorList>
    </citation>
    <scope>NUCLEOTIDE SEQUENCE</scope>
    <source>
        <strain evidence="18">CBS 232.78</strain>
    </source>
</reference>
<dbReference type="InterPro" id="IPR006084">
    <property type="entry name" value="XPG/Rad2"/>
</dbReference>
<evidence type="ECO:0000256" key="13">
    <source>
        <dbReference type="ARBA" id="ARBA00023242"/>
    </source>
</evidence>
<evidence type="ECO:0000259" key="16">
    <source>
        <dbReference type="SMART" id="SM00484"/>
    </source>
</evidence>
<dbReference type="SUPFAM" id="SSF47807">
    <property type="entry name" value="5' to 3' exonuclease, C-terminal subdomain"/>
    <property type="match status" value="1"/>
</dbReference>
<feature type="region of interest" description="Disordered" evidence="15">
    <location>
        <begin position="1209"/>
        <end position="1283"/>
    </location>
</feature>
<evidence type="ECO:0000256" key="8">
    <source>
        <dbReference type="ARBA" id="ARBA00022839"/>
    </source>
</evidence>
<feature type="compositionally biased region" description="Low complexity" evidence="15">
    <location>
        <begin position="999"/>
        <end position="1016"/>
    </location>
</feature>
<keyword evidence="6" id="KW-0227">DNA damage</keyword>
<feature type="region of interest" description="Disordered" evidence="15">
    <location>
        <begin position="690"/>
        <end position="727"/>
    </location>
</feature>
<dbReference type="Pfam" id="PF15459">
    <property type="entry name" value="RRP14"/>
    <property type="match status" value="1"/>
</dbReference>
<feature type="compositionally biased region" description="Basic and acidic residues" evidence="15">
    <location>
        <begin position="825"/>
        <end position="844"/>
    </location>
</feature>
<dbReference type="Gene3D" id="1.10.150.20">
    <property type="entry name" value="5' to 3' exonuclease, C-terminal subdomain"/>
    <property type="match status" value="1"/>
</dbReference>
<dbReference type="PANTHER" id="PTHR11081">
    <property type="entry name" value="FLAP ENDONUCLEASE FAMILY MEMBER"/>
    <property type="match status" value="1"/>
</dbReference>
<evidence type="ECO:0000256" key="5">
    <source>
        <dbReference type="ARBA" id="ARBA00022723"/>
    </source>
</evidence>
<dbReference type="SMART" id="SM00279">
    <property type="entry name" value="HhH2"/>
    <property type="match status" value="1"/>
</dbReference>
<evidence type="ECO:0000256" key="2">
    <source>
        <dbReference type="ARBA" id="ARBA00004123"/>
    </source>
</evidence>
<feature type="region of interest" description="Disordered" evidence="15">
    <location>
        <begin position="1044"/>
        <end position="1113"/>
    </location>
</feature>
<evidence type="ECO:0000256" key="12">
    <source>
        <dbReference type="ARBA" id="ARBA00023204"/>
    </source>
</evidence>
<dbReference type="CDD" id="cd09908">
    <property type="entry name" value="H3TH_EXO1"/>
    <property type="match status" value="1"/>
</dbReference>
<dbReference type="GO" id="GO:0035312">
    <property type="term" value="F:5'-3' DNA exonuclease activity"/>
    <property type="evidence" value="ECO:0007669"/>
    <property type="project" value="InterPro"/>
</dbReference>
<feature type="compositionally biased region" description="Polar residues" evidence="15">
    <location>
        <begin position="980"/>
        <end position="989"/>
    </location>
</feature>
<protein>
    <recommendedName>
        <fullName evidence="20">Exonuclease 1</fullName>
    </recommendedName>
</protein>
<comment type="caution">
    <text evidence="18">The sequence shown here is derived from an EMBL/GenBank/DDBJ whole genome shotgun (WGS) entry which is preliminary data.</text>
</comment>
<dbReference type="GO" id="GO:0006281">
    <property type="term" value="P:DNA repair"/>
    <property type="evidence" value="ECO:0007669"/>
    <property type="project" value="UniProtKB-KW"/>
</dbReference>
<dbReference type="SMART" id="SM00485">
    <property type="entry name" value="XPGN"/>
    <property type="match status" value="1"/>
</dbReference>
<dbReference type="InterPro" id="IPR029188">
    <property type="entry name" value="Rrp14_N"/>
</dbReference>
<feature type="domain" description="XPG-I" evidence="16">
    <location>
        <begin position="138"/>
        <end position="208"/>
    </location>
</feature>
<sequence>MGITGLLPLLKSIHRPTELKKYAGETFGIDGYGWLHRGAIGCAVELAQGKQTRKYVDFAMHRVRMFKHYGVTPYVVFDGDYLPSKAKTEESREHRREASKKLGMELLKAGKASQAYAELQKAIDVTPEMARLLIEELKKAQVPYVVAPYEADSQLVYLERQGIISGIVSEDSDLLVFGAKRLLTKMDKYGQCIEINRRDFCAVREISLTGWTDSEFRHMAIFSGCDYLAGVNNMGLKTAYRMIRKHRTPERVIKMLQFDGERRVPANYLAEFKQAELTFLYQRVFCPKKQEIVFLTEPDPSLDVANMPFIGSYVETELARSIALGDVNPITKQRIVILASPSKRRISQTFPPADTGNKRLGKPITDYFAGHRRIPLGEMDPNCFAVVPGQANGLAHAVVPRPVVFPLPRPYLEEPDTTANPARRYKTGTSRRKTEPVTNLLASDPYDLVPNRRRTMGPAVEVYQDLSASMRPPKKARLCEDLPTADTDQAPETSKYFAAPTASKPKKKAALKVADPILMSDDSIDEALLSFEELVAGGKKDDASPANRATRDNSVPNEEVEIPVSPSQVKPSQDGAQRKAVADTPPKARLQQFAYTSTRTTTRTSHGLPTPSSSMQNSTSASNTPPKNILTPRLTPLQRLGAQALQRGTPRAAVSGGATPSKDRRSFGELPLNPALVPLPKVDIKEVKALNKPLGSEDQLIPESDDENDPDRSAGDGEGNITWSSGDRLREHAMAFDGLLSLIPAKMYYGEDTSDQWKKKKQTKEEAKAAKRGKLDPDSELNRDAKDVMDERARSKRKLREMEAEDDESSQDDEDDLDNDILAGVEREKPGEGLKKAAEEEKAAKKQKIAGVSTDEPAAPQKTPKKQKKDVAQVASSSKQTSKQQVSEDTVMEDTPSKTKAKDEKKLAKKLQKEEKKKTKAEKSANKSAAAEADQANSGSGERKQPSIKPSTEVDEEADVDDMVPMDLSGLVTKEDESTARSTPQSAVFDSQPHAKNASVEPISTTTSISSAVTPSEKPKYIKLPADISGLRARLDAKIEALRAARKADDADGTPIRTRQELIEARRKKQLQRREHKKEMRQKQKEEEDLKREEALASSQNSPNSMLSPLFEQNDEASANHFAFGRLAFTDGTQMSHDLSYTKAAGAKKKGPSDPKTALLKFEAQKKRFEALNDEKRKEVLEKETWLAARRRAEGEKVHDNEALLKKALKRKESAKKKSEREWSERAKGVSDAIKSKQHKREENLKARRDGKGAGKGKKKGVATKKKSRPGFEGGGFGGGKKK</sequence>
<comment type="similarity">
    <text evidence="3">Belongs to the XPG/RAD2 endonuclease family. EXO1 subfamily.</text>
</comment>
<dbReference type="Proteomes" id="UP001285441">
    <property type="component" value="Unassembled WGS sequence"/>
</dbReference>
<feature type="compositionally biased region" description="Basic and acidic residues" evidence="15">
    <location>
        <begin position="1216"/>
        <end position="1229"/>
    </location>
</feature>
<dbReference type="GO" id="GO:0005634">
    <property type="term" value="C:nucleus"/>
    <property type="evidence" value="ECO:0007669"/>
    <property type="project" value="UniProtKB-SubCell"/>
</dbReference>
<dbReference type="InterPro" id="IPR008918">
    <property type="entry name" value="HhH2"/>
</dbReference>
<feature type="compositionally biased region" description="Basic and acidic residues" evidence="15">
    <location>
        <begin position="1240"/>
        <end position="1253"/>
    </location>
</feature>
<reference evidence="18" key="1">
    <citation type="journal article" date="2023" name="Mol. Phylogenet. Evol.">
        <title>Genome-scale phylogeny and comparative genomics of the fungal order Sordariales.</title>
        <authorList>
            <person name="Hensen N."/>
            <person name="Bonometti L."/>
            <person name="Westerberg I."/>
            <person name="Brannstrom I.O."/>
            <person name="Guillou S."/>
            <person name="Cros-Aarteil S."/>
            <person name="Calhoun S."/>
            <person name="Haridas S."/>
            <person name="Kuo A."/>
            <person name="Mondo S."/>
            <person name="Pangilinan J."/>
            <person name="Riley R."/>
            <person name="LaButti K."/>
            <person name="Andreopoulos B."/>
            <person name="Lipzen A."/>
            <person name="Chen C."/>
            <person name="Yan M."/>
            <person name="Daum C."/>
            <person name="Ng V."/>
            <person name="Clum A."/>
            <person name="Steindorff A."/>
            <person name="Ohm R.A."/>
            <person name="Martin F."/>
            <person name="Silar P."/>
            <person name="Natvig D.O."/>
            <person name="Lalanne C."/>
            <person name="Gautier V."/>
            <person name="Ament-Velasquez S.L."/>
            <person name="Kruys A."/>
            <person name="Hutchinson M.I."/>
            <person name="Powell A.J."/>
            <person name="Barry K."/>
            <person name="Miller A.N."/>
            <person name="Grigoriev I.V."/>
            <person name="Debuchy R."/>
            <person name="Gladieux P."/>
            <person name="Hiltunen Thoren M."/>
            <person name="Johannesson H."/>
        </authorList>
    </citation>
    <scope>NUCLEOTIDE SEQUENCE</scope>
    <source>
        <strain evidence="18">CBS 232.78</strain>
    </source>
</reference>
<keyword evidence="5" id="KW-0479">Metal-binding</keyword>
<evidence type="ECO:0000256" key="9">
    <source>
        <dbReference type="ARBA" id="ARBA00022842"/>
    </source>
</evidence>
<dbReference type="InterPro" id="IPR029060">
    <property type="entry name" value="PIN-like_dom_sf"/>
</dbReference>
<proteinExistence type="inferred from homology"/>
<keyword evidence="19" id="KW-1185">Reference proteome</keyword>
<dbReference type="FunFam" id="1.10.150.20:FF:000011">
    <property type="entry name" value="exonuclease 1"/>
    <property type="match status" value="1"/>
</dbReference>
<feature type="domain" description="XPG N-terminal" evidence="17">
    <location>
        <begin position="1"/>
        <end position="99"/>
    </location>
</feature>
<dbReference type="InterPro" id="IPR044752">
    <property type="entry name" value="PIN-like_EXO1"/>
</dbReference>
<accession>A0AAE0NP53</accession>
<feature type="compositionally biased region" description="Basic and acidic residues" evidence="15">
    <location>
        <begin position="763"/>
        <end position="793"/>
    </location>
</feature>
<feature type="region of interest" description="Disordered" evidence="15">
    <location>
        <begin position="751"/>
        <end position="1019"/>
    </location>
</feature>
<feature type="region of interest" description="Disordered" evidence="15">
    <location>
        <begin position="414"/>
        <end position="434"/>
    </location>
</feature>
<keyword evidence="14" id="KW-0802">TPR repeat</keyword>
<keyword evidence="13" id="KW-0539">Nucleus</keyword>
<dbReference type="SUPFAM" id="SSF88723">
    <property type="entry name" value="PIN domain-like"/>
    <property type="match status" value="1"/>
</dbReference>
<dbReference type="GO" id="GO:0003677">
    <property type="term" value="F:DNA binding"/>
    <property type="evidence" value="ECO:0007669"/>
    <property type="project" value="UniProtKB-KW"/>
</dbReference>
<dbReference type="GO" id="GO:0046872">
    <property type="term" value="F:metal ion binding"/>
    <property type="evidence" value="ECO:0007669"/>
    <property type="project" value="UniProtKB-KW"/>
</dbReference>
<dbReference type="Gene3D" id="3.40.50.1010">
    <property type="entry name" value="5'-nuclease"/>
    <property type="match status" value="1"/>
</dbReference>